<dbReference type="AlphaFoldDB" id="A0A9W8RSD1"/>
<evidence type="ECO:0000313" key="3">
    <source>
        <dbReference type="Proteomes" id="UP001152049"/>
    </source>
</evidence>
<evidence type="ECO:0000259" key="1">
    <source>
        <dbReference type="Pfam" id="PF05368"/>
    </source>
</evidence>
<proteinExistence type="predicted"/>
<dbReference type="Gene3D" id="3.90.25.10">
    <property type="entry name" value="UDP-galactose 4-epimerase, domain 1"/>
    <property type="match status" value="1"/>
</dbReference>
<dbReference type="Proteomes" id="UP001152049">
    <property type="component" value="Unassembled WGS sequence"/>
</dbReference>
<dbReference type="OrthoDB" id="300709at2759"/>
<reference evidence="2" key="1">
    <citation type="submission" date="2022-09" db="EMBL/GenBank/DDBJ databases">
        <title>Fusarium specimens isolated from Avocado Roots.</title>
        <authorList>
            <person name="Stajich J."/>
            <person name="Roper C."/>
            <person name="Heimlech-Rivalta G."/>
        </authorList>
    </citation>
    <scope>NUCLEOTIDE SEQUENCE</scope>
    <source>
        <strain evidence="2">CF00136</strain>
    </source>
</reference>
<dbReference type="InterPro" id="IPR036291">
    <property type="entry name" value="NAD(P)-bd_dom_sf"/>
</dbReference>
<dbReference type="SUPFAM" id="SSF51735">
    <property type="entry name" value="NAD(P)-binding Rossmann-fold domains"/>
    <property type="match status" value="1"/>
</dbReference>
<comment type="caution">
    <text evidence="2">The sequence shown here is derived from an EMBL/GenBank/DDBJ whole genome shotgun (WGS) entry which is preliminary data.</text>
</comment>
<name>A0A9W8RSD1_9HYPO</name>
<keyword evidence="3" id="KW-1185">Reference proteome</keyword>
<dbReference type="Gene3D" id="3.40.50.720">
    <property type="entry name" value="NAD(P)-binding Rossmann-like Domain"/>
    <property type="match status" value="1"/>
</dbReference>
<accession>A0A9W8RSD1</accession>
<dbReference type="Pfam" id="PF05368">
    <property type="entry name" value="NmrA"/>
    <property type="match status" value="1"/>
</dbReference>
<dbReference type="InterPro" id="IPR008030">
    <property type="entry name" value="NmrA-like"/>
</dbReference>
<sequence length="137" mass="15214">MGNKPESVPWLAVAEDYGDFVHGVFLDPERWDKRYVHGVSESASFAELTAKFQDVTGKPARHVEIPLGGLTAMIPSKTREVNGLFDLMQAIQGNFFNGEPTQHQDARDLKEAASRARKSGGSGQPTTLEEYFRKYAL</sequence>
<evidence type="ECO:0000313" key="2">
    <source>
        <dbReference type="EMBL" id="KAJ4252743.1"/>
    </source>
</evidence>
<feature type="domain" description="NmrA-like" evidence="1">
    <location>
        <begin position="8"/>
        <end position="132"/>
    </location>
</feature>
<organism evidence="2 3">
    <name type="scientific">Fusarium torreyae</name>
    <dbReference type="NCBI Taxonomy" id="1237075"/>
    <lineage>
        <taxon>Eukaryota</taxon>
        <taxon>Fungi</taxon>
        <taxon>Dikarya</taxon>
        <taxon>Ascomycota</taxon>
        <taxon>Pezizomycotina</taxon>
        <taxon>Sordariomycetes</taxon>
        <taxon>Hypocreomycetidae</taxon>
        <taxon>Hypocreales</taxon>
        <taxon>Nectriaceae</taxon>
        <taxon>Fusarium</taxon>
    </lineage>
</organism>
<dbReference type="EMBL" id="JAOQAZ010000025">
    <property type="protein sequence ID" value="KAJ4252743.1"/>
    <property type="molecule type" value="Genomic_DNA"/>
</dbReference>
<gene>
    <name evidence="2" type="ORF">NW762_010649</name>
</gene>
<protein>
    <recommendedName>
        <fullName evidence="1">NmrA-like domain-containing protein</fullName>
    </recommendedName>
</protein>